<dbReference type="PANTHER" id="PTHR43401">
    <property type="entry name" value="L-THREONINE 3-DEHYDROGENASE"/>
    <property type="match status" value="1"/>
</dbReference>
<evidence type="ECO:0000313" key="6">
    <source>
        <dbReference type="Proteomes" id="UP000199529"/>
    </source>
</evidence>
<dbReference type="InterPro" id="IPR013154">
    <property type="entry name" value="ADH-like_N"/>
</dbReference>
<accession>A0A1H3SWY5</accession>
<dbReference type="InterPro" id="IPR050129">
    <property type="entry name" value="Zn_alcohol_dh"/>
</dbReference>
<dbReference type="GO" id="GO:0016491">
    <property type="term" value="F:oxidoreductase activity"/>
    <property type="evidence" value="ECO:0007669"/>
    <property type="project" value="UniProtKB-KW"/>
</dbReference>
<keyword evidence="6" id="KW-1185">Reference proteome</keyword>
<proteinExistence type="predicted"/>
<dbReference type="OrthoDB" id="3987021at2"/>
<evidence type="ECO:0000259" key="3">
    <source>
        <dbReference type="Pfam" id="PF00107"/>
    </source>
</evidence>
<dbReference type="PANTHER" id="PTHR43401:SF2">
    <property type="entry name" value="L-THREONINE 3-DEHYDROGENASE"/>
    <property type="match status" value="1"/>
</dbReference>
<protein>
    <submittedName>
        <fullName evidence="5">(R,R)-butanediol dehydrogenase / meso-butanediol dehydrogenase / diacetyl reductase</fullName>
    </submittedName>
</protein>
<feature type="domain" description="Alcohol dehydrogenase-like N-terminal" evidence="4">
    <location>
        <begin position="24"/>
        <end position="135"/>
    </location>
</feature>
<gene>
    <name evidence="5" type="ORF">SAMN05216215_10729</name>
</gene>
<name>A0A1H3SWY5_9PSEU</name>
<dbReference type="Pfam" id="PF00107">
    <property type="entry name" value="ADH_zinc_N"/>
    <property type="match status" value="1"/>
</dbReference>
<dbReference type="Gene3D" id="3.90.180.10">
    <property type="entry name" value="Medium-chain alcohol dehydrogenases, catalytic domain"/>
    <property type="match status" value="1"/>
</dbReference>
<organism evidence="5 6">
    <name type="scientific">Saccharopolyspora shandongensis</name>
    <dbReference type="NCBI Taxonomy" id="418495"/>
    <lineage>
        <taxon>Bacteria</taxon>
        <taxon>Bacillati</taxon>
        <taxon>Actinomycetota</taxon>
        <taxon>Actinomycetes</taxon>
        <taxon>Pseudonocardiales</taxon>
        <taxon>Pseudonocardiaceae</taxon>
        <taxon>Saccharopolyspora</taxon>
    </lineage>
</organism>
<sequence>MRTLVITEERGLRLAEVEERELEPGWVRVDVAFCAICGSDLHLRAMPHLVPAGAVLGHEISGHVAAPGGERLTAGQAVVVWPKAGCGDCDDCRLGDNHLCPVQPWRLSSLGLGTRPGGYAEAVVVPEHTVYAVPDGVSLEHAALTEPLSCAVHAADRSGISAADTVTVLGGGTVGFLLAHVLRLRGVEDVRVVEPHPVRRARLTATGITAVDVDEQGPDADVVFECVGSVTALADAARRVRTRGTVVALGVNERPTELDSVALITKEIRIVGSFAQNRGAFEEALDLLGGGRVPVEQIITDVVPLDSGPVSAMMDALTGRPGDHQVVMIAPGG</sequence>
<reference evidence="6" key="1">
    <citation type="submission" date="2016-10" db="EMBL/GenBank/DDBJ databases">
        <authorList>
            <person name="Varghese N."/>
            <person name="Submissions S."/>
        </authorList>
    </citation>
    <scope>NUCLEOTIDE SEQUENCE [LARGE SCALE GENOMIC DNA]</scope>
    <source>
        <strain evidence="6">CGMCC 4.3530</strain>
    </source>
</reference>
<evidence type="ECO:0000256" key="1">
    <source>
        <dbReference type="ARBA" id="ARBA00001947"/>
    </source>
</evidence>
<dbReference type="STRING" id="418495.SAMN05216215_10729"/>
<dbReference type="SUPFAM" id="SSF50129">
    <property type="entry name" value="GroES-like"/>
    <property type="match status" value="1"/>
</dbReference>
<dbReference type="EMBL" id="FNOK01000072">
    <property type="protein sequence ID" value="SDZ42526.1"/>
    <property type="molecule type" value="Genomic_DNA"/>
</dbReference>
<evidence type="ECO:0000313" key="5">
    <source>
        <dbReference type="EMBL" id="SDZ42526.1"/>
    </source>
</evidence>
<dbReference type="Gene3D" id="3.40.50.720">
    <property type="entry name" value="NAD(P)-binding Rossmann-like Domain"/>
    <property type="match status" value="1"/>
</dbReference>
<dbReference type="Proteomes" id="UP000199529">
    <property type="component" value="Unassembled WGS sequence"/>
</dbReference>
<dbReference type="RefSeq" id="WP_093277304.1">
    <property type="nucleotide sequence ID" value="NZ_FNOK01000072.1"/>
</dbReference>
<dbReference type="AlphaFoldDB" id="A0A1H3SWY5"/>
<dbReference type="InterPro" id="IPR011032">
    <property type="entry name" value="GroES-like_sf"/>
</dbReference>
<evidence type="ECO:0000256" key="2">
    <source>
        <dbReference type="ARBA" id="ARBA00023002"/>
    </source>
</evidence>
<dbReference type="InterPro" id="IPR013149">
    <property type="entry name" value="ADH-like_C"/>
</dbReference>
<dbReference type="InterPro" id="IPR036291">
    <property type="entry name" value="NAD(P)-bd_dom_sf"/>
</dbReference>
<dbReference type="SUPFAM" id="SSF51735">
    <property type="entry name" value="NAD(P)-binding Rossmann-fold domains"/>
    <property type="match status" value="1"/>
</dbReference>
<feature type="domain" description="Alcohol dehydrogenase-like C-terminal" evidence="3">
    <location>
        <begin position="174"/>
        <end position="288"/>
    </location>
</feature>
<evidence type="ECO:0000259" key="4">
    <source>
        <dbReference type="Pfam" id="PF08240"/>
    </source>
</evidence>
<keyword evidence="2" id="KW-0560">Oxidoreductase</keyword>
<dbReference type="Pfam" id="PF08240">
    <property type="entry name" value="ADH_N"/>
    <property type="match status" value="1"/>
</dbReference>
<comment type="cofactor">
    <cofactor evidence="1">
        <name>Zn(2+)</name>
        <dbReference type="ChEBI" id="CHEBI:29105"/>
    </cofactor>
</comment>